<proteinExistence type="predicted"/>
<organism evidence="3 4">
    <name type="scientific">Accumulibacter regalis</name>
    <dbReference type="NCBI Taxonomy" id="522306"/>
    <lineage>
        <taxon>Bacteria</taxon>
        <taxon>Pseudomonadati</taxon>
        <taxon>Pseudomonadota</taxon>
        <taxon>Betaproteobacteria</taxon>
        <taxon>Candidatus Accumulibacter</taxon>
    </lineage>
</organism>
<sequence>MAMLLSSLAGDGLQSDQSIFSTTKVMKFIHPMLTQRSIPWPRLLAVALFLAVLFAGFELSGLRDHFSLQFLRDQFLHNRLNGVLIFVALFALGNLIQIPGWIFLAAAVLALGRVWGGALTYLAACLSCALTFVSIRLLGGDALRQLNSRVANRLLAQLDARPIRSMVFLRVLFQTVPALNYALALSGVRFREYMIATLLGLPLPIALYCLFFDFLAQLLRLS</sequence>
<dbReference type="eggNOG" id="COG0398">
    <property type="taxonomic scope" value="Bacteria"/>
</dbReference>
<dbReference type="InterPro" id="IPR032816">
    <property type="entry name" value="VTT_dom"/>
</dbReference>
<accession>A0A011R7J7</accession>
<evidence type="ECO:0000313" key="4">
    <source>
        <dbReference type="Proteomes" id="UP000022141"/>
    </source>
</evidence>
<gene>
    <name evidence="3" type="ORF">AW11_02719</name>
</gene>
<feature type="transmembrane region" description="Helical" evidence="1">
    <location>
        <begin position="83"/>
        <end position="112"/>
    </location>
</feature>
<evidence type="ECO:0000256" key="1">
    <source>
        <dbReference type="SAM" id="Phobius"/>
    </source>
</evidence>
<feature type="domain" description="VTT" evidence="2">
    <location>
        <begin position="98"/>
        <end position="213"/>
    </location>
</feature>
<protein>
    <recommendedName>
        <fullName evidence="2">VTT domain-containing protein</fullName>
    </recommendedName>
</protein>
<feature type="transmembrane region" description="Helical" evidence="1">
    <location>
        <begin position="193"/>
        <end position="216"/>
    </location>
</feature>
<keyword evidence="1" id="KW-0812">Transmembrane</keyword>
<evidence type="ECO:0000313" key="3">
    <source>
        <dbReference type="EMBL" id="EXI87109.1"/>
    </source>
</evidence>
<reference evidence="3" key="1">
    <citation type="submission" date="2014-02" db="EMBL/GenBank/DDBJ databases">
        <title>Expanding our view of genomic diversity in Candidatus Accumulibacter clades.</title>
        <authorList>
            <person name="Skennerton C.T."/>
            <person name="Barr J.J."/>
            <person name="Slater F.R."/>
            <person name="Bond P.L."/>
            <person name="Tyson G.W."/>
        </authorList>
    </citation>
    <scope>NUCLEOTIDE SEQUENCE [LARGE SCALE GENOMIC DNA]</scope>
</reference>
<dbReference type="Pfam" id="PF09335">
    <property type="entry name" value="VTT_dom"/>
    <property type="match status" value="1"/>
</dbReference>
<keyword evidence="1" id="KW-1133">Transmembrane helix</keyword>
<dbReference type="Proteomes" id="UP000022141">
    <property type="component" value="Unassembled WGS sequence"/>
</dbReference>
<feature type="transmembrane region" description="Helical" evidence="1">
    <location>
        <begin position="118"/>
        <end position="139"/>
    </location>
</feature>
<dbReference type="STRING" id="1454004.AW11_02719"/>
<keyword evidence="1" id="KW-0472">Membrane</keyword>
<name>A0A011R7J7_ACCRE</name>
<keyword evidence="4" id="KW-1185">Reference proteome</keyword>
<evidence type="ECO:0000259" key="2">
    <source>
        <dbReference type="Pfam" id="PF09335"/>
    </source>
</evidence>
<dbReference type="AlphaFoldDB" id="A0A011R7J7"/>
<feature type="transmembrane region" description="Helical" evidence="1">
    <location>
        <begin position="167"/>
        <end position="187"/>
    </location>
</feature>
<comment type="caution">
    <text evidence="3">The sequence shown here is derived from an EMBL/GenBank/DDBJ whole genome shotgun (WGS) entry which is preliminary data.</text>
</comment>
<dbReference type="EMBL" id="JEMY01000037">
    <property type="protein sequence ID" value="EXI87109.1"/>
    <property type="molecule type" value="Genomic_DNA"/>
</dbReference>
<feature type="transmembrane region" description="Helical" evidence="1">
    <location>
        <begin position="39"/>
        <end position="62"/>
    </location>
</feature>
<dbReference type="PATRIC" id="fig|1454004.3.peg.2808"/>